<evidence type="ECO:0000313" key="1">
    <source>
        <dbReference type="EMBL" id="KAF7365580.1"/>
    </source>
</evidence>
<name>A0A8H6YQW2_9AGAR</name>
<organism evidence="1 2">
    <name type="scientific">Mycena venus</name>
    <dbReference type="NCBI Taxonomy" id="2733690"/>
    <lineage>
        <taxon>Eukaryota</taxon>
        <taxon>Fungi</taxon>
        <taxon>Dikarya</taxon>
        <taxon>Basidiomycota</taxon>
        <taxon>Agaricomycotina</taxon>
        <taxon>Agaricomycetes</taxon>
        <taxon>Agaricomycetidae</taxon>
        <taxon>Agaricales</taxon>
        <taxon>Marasmiineae</taxon>
        <taxon>Mycenaceae</taxon>
        <taxon>Mycena</taxon>
    </lineage>
</organism>
<dbReference type="GO" id="GO:0016616">
    <property type="term" value="F:oxidoreductase activity, acting on the CH-OH group of donors, NAD or NADP as acceptor"/>
    <property type="evidence" value="ECO:0007669"/>
    <property type="project" value="TreeGrafter"/>
</dbReference>
<gene>
    <name evidence="1" type="ORF">MVEN_00431400</name>
</gene>
<comment type="caution">
    <text evidence="1">The sequence shown here is derived from an EMBL/GenBank/DDBJ whole genome shotgun (WGS) entry which is preliminary data.</text>
</comment>
<evidence type="ECO:0000313" key="2">
    <source>
        <dbReference type="Proteomes" id="UP000620124"/>
    </source>
</evidence>
<protein>
    <submittedName>
        <fullName evidence="1">NAD(P)-binding protein</fullName>
    </submittedName>
</protein>
<dbReference type="InterPro" id="IPR052184">
    <property type="entry name" value="SDR_enzymes"/>
</dbReference>
<reference evidence="1" key="1">
    <citation type="submission" date="2020-05" db="EMBL/GenBank/DDBJ databases">
        <title>Mycena genomes resolve the evolution of fungal bioluminescence.</title>
        <authorList>
            <person name="Tsai I.J."/>
        </authorList>
    </citation>
    <scope>NUCLEOTIDE SEQUENCE</scope>
    <source>
        <strain evidence="1">CCC161011</strain>
    </source>
</reference>
<dbReference type="AlphaFoldDB" id="A0A8H6YQW2"/>
<accession>A0A8H6YQW2</accession>
<dbReference type="InterPro" id="IPR036291">
    <property type="entry name" value="NAD(P)-bd_dom_sf"/>
</dbReference>
<dbReference type="OrthoDB" id="9876299at2759"/>
<dbReference type="Pfam" id="PF00106">
    <property type="entry name" value="adh_short"/>
    <property type="match status" value="1"/>
</dbReference>
<dbReference type="Gene3D" id="3.40.50.720">
    <property type="entry name" value="NAD(P)-binding Rossmann-like Domain"/>
    <property type="match status" value="1"/>
</dbReference>
<dbReference type="PRINTS" id="PR00081">
    <property type="entry name" value="GDHRDH"/>
</dbReference>
<dbReference type="InterPro" id="IPR002347">
    <property type="entry name" value="SDR_fam"/>
</dbReference>
<dbReference type="SUPFAM" id="SSF51735">
    <property type="entry name" value="NAD(P)-binding Rossmann-fold domains"/>
    <property type="match status" value="1"/>
</dbReference>
<dbReference type="Proteomes" id="UP000620124">
    <property type="component" value="Unassembled WGS sequence"/>
</dbReference>
<dbReference type="CDD" id="cd05325">
    <property type="entry name" value="carb_red_sniffer_like_SDR_c"/>
    <property type="match status" value="1"/>
</dbReference>
<sequence length="263" mass="28201">MPSYVVTGASKGIGFEFVNQLSADDGNTVFAIVRSKATATELSGLSRKNLTILEADVTDPKAVQRAATEVSKVTDGKLDYFINNAGKNNHPGFTIDGFPTPEALEDDLLDMFKTNTVSAIHSINAFLPLVKKGSGKKVLILSTGLADVDSTVYAGVIGQVTYSIAKVALNMAVAKYAATYKDEGIIFLAISPGIVATAMQPTPMDAPEELKMMGAVLAKMAPPDFKGPITPEESVQKMMEVFNRWTIEETGAFVSHYGNKQWL</sequence>
<dbReference type="EMBL" id="JACAZI010000003">
    <property type="protein sequence ID" value="KAF7365580.1"/>
    <property type="molecule type" value="Genomic_DNA"/>
</dbReference>
<dbReference type="PANTHER" id="PTHR45458">
    <property type="entry name" value="SHORT-CHAIN DEHYDROGENASE/REDUCTASE SDR"/>
    <property type="match status" value="1"/>
</dbReference>
<proteinExistence type="predicted"/>
<keyword evidence="2" id="KW-1185">Reference proteome</keyword>
<dbReference type="PANTHER" id="PTHR45458:SF3">
    <property type="entry name" value="CHAIN DEHYDROGENASE (ATSC), PUTATIVE-RELATED"/>
    <property type="match status" value="1"/>
</dbReference>